<dbReference type="InterPro" id="IPR015340">
    <property type="entry name" value="A_amylase_C_dom"/>
</dbReference>
<keyword evidence="9 16" id="KW-1015">Disulfide bond</keyword>
<keyword evidence="12" id="KW-0326">Glycosidase</keyword>
<keyword evidence="21" id="KW-1185">Reference proteome</keyword>
<evidence type="ECO:0000256" key="7">
    <source>
        <dbReference type="ARBA" id="ARBA00022801"/>
    </source>
</evidence>
<evidence type="ECO:0000256" key="3">
    <source>
        <dbReference type="ARBA" id="ARBA00008061"/>
    </source>
</evidence>
<dbReference type="EMBL" id="NAJN01001650">
    <property type="protein sequence ID" value="TKA61936.1"/>
    <property type="molecule type" value="Genomic_DNA"/>
</dbReference>
<dbReference type="Pfam" id="PF09260">
    <property type="entry name" value="A_amylase_dom_C"/>
    <property type="match status" value="1"/>
</dbReference>
<feature type="binding site" evidence="15">
    <location>
        <position position="231"/>
    </location>
    <ligand>
        <name>Ca(2+)</name>
        <dbReference type="ChEBI" id="CHEBI:29108"/>
        <label>1</label>
    </ligand>
</feature>
<dbReference type="OrthoDB" id="204980at2759"/>
<dbReference type="Gene3D" id="2.60.40.1180">
    <property type="entry name" value="Golgi alpha-mannosidase II"/>
    <property type="match status" value="1"/>
</dbReference>
<dbReference type="PANTHER" id="PTHR10357">
    <property type="entry name" value="ALPHA-AMYLASE FAMILY MEMBER"/>
    <property type="match status" value="1"/>
</dbReference>
<evidence type="ECO:0000256" key="1">
    <source>
        <dbReference type="ARBA" id="ARBA00000548"/>
    </source>
</evidence>
<feature type="binding site" evidence="17">
    <location>
        <position position="144"/>
    </location>
    <ligand>
        <name>substrate</name>
    </ligand>
</feature>
<evidence type="ECO:0000256" key="8">
    <source>
        <dbReference type="ARBA" id="ARBA00022837"/>
    </source>
</evidence>
<evidence type="ECO:0000256" key="4">
    <source>
        <dbReference type="ARBA" id="ARBA00012595"/>
    </source>
</evidence>
<evidence type="ECO:0000256" key="17">
    <source>
        <dbReference type="PIRSR" id="PIRSR001024-5"/>
    </source>
</evidence>
<evidence type="ECO:0000256" key="15">
    <source>
        <dbReference type="PIRSR" id="PIRSR001024-3"/>
    </source>
</evidence>
<dbReference type="InterPro" id="IPR013780">
    <property type="entry name" value="Glyco_hydro_b"/>
</dbReference>
<keyword evidence="6 18" id="KW-0732">Signal</keyword>
<gene>
    <name evidence="20" type="ORF">B0A49_10955</name>
</gene>
<dbReference type="InterPro" id="IPR013777">
    <property type="entry name" value="A-amylase-like"/>
</dbReference>
<feature type="active site" description="Nucleophile" evidence="13">
    <location>
        <position position="227"/>
    </location>
</feature>
<feature type="binding site" evidence="17">
    <location>
        <position position="318"/>
    </location>
    <ligand>
        <name>substrate</name>
    </ligand>
</feature>
<protein>
    <recommendedName>
        <fullName evidence="4">alpha-amylase</fullName>
        <ecNumber evidence="4">3.2.1.1</ecNumber>
    </recommendedName>
</protein>
<feature type="binding site" evidence="17">
    <location>
        <position position="101"/>
    </location>
    <ligand>
        <name>substrate</name>
    </ligand>
</feature>
<feature type="disulfide bond" evidence="16">
    <location>
        <begin position="464"/>
        <end position="499"/>
    </location>
</feature>
<dbReference type="CDD" id="cd11319">
    <property type="entry name" value="AmyAc_euk_AmyA"/>
    <property type="match status" value="1"/>
</dbReference>
<feature type="binding site" evidence="17">
    <location>
        <position position="255"/>
    </location>
    <ligand>
        <name>substrate</name>
    </ligand>
</feature>
<feature type="active site" description="Proton donor" evidence="13">
    <location>
        <position position="251"/>
    </location>
</feature>
<reference evidence="20 21" key="1">
    <citation type="submission" date="2017-03" db="EMBL/GenBank/DDBJ databases">
        <title>Genomes of endolithic fungi from Antarctica.</title>
        <authorList>
            <person name="Coleine C."/>
            <person name="Masonjones S."/>
            <person name="Stajich J.E."/>
        </authorList>
    </citation>
    <scope>NUCLEOTIDE SEQUENCE [LARGE SCALE GENOMIC DNA]</scope>
    <source>
        <strain evidence="20 21">CCFEE 5187</strain>
    </source>
</reference>
<feature type="binding site" evidence="15">
    <location>
        <position position="196"/>
    </location>
    <ligand>
        <name>Ca(2+)</name>
        <dbReference type="ChEBI" id="CHEBI:29108"/>
        <label>1</label>
    </ligand>
</feature>
<feature type="binding site" evidence="17">
    <location>
        <position position="225"/>
    </location>
    <ligand>
        <name>substrate</name>
    </ligand>
</feature>
<dbReference type="PANTHER" id="PTHR10357:SF215">
    <property type="entry name" value="ALPHA-AMYLASE 1"/>
    <property type="match status" value="1"/>
</dbReference>
<evidence type="ECO:0000259" key="19">
    <source>
        <dbReference type="SMART" id="SM00642"/>
    </source>
</evidence>
<sequence length="501" mass="54253">MKAVVFAAALALASSALAATPAQWRGRSIYQVLADRFARADGSTTATCNTGDRVYCGGTYQGIIKQLDYIQGMGFSAVWISPVTYNLPQTTVYGQAYHGYWQQDLHRLNPNFGTRQTSKPCPLRCTRVECIVIEYLMVDIVVNHFGWDGSSSSVNYSSLSPFNDQKYYHTFCNVDYSNQDSIEDCWLGDSNVELPDLKTEDTTVAKMYNNWINSLVSSYNIDGLRIDTAKHVDKAFWAGFEADAGVFMTGEVFSGDPTYVCPYQTYLDSVLNYPLYYAATSAFQSTSGNMPALANMISTMKSTCKDTTLLGSFTENHDVARFGQLNGDLSAAQNVLALTLLADGIPIVYAGQEQHYQSFGGSGDPYNREATWYSSYSTTAPLYTLTAKLNALRDWAVKADAGYATYRNSAIYSDTTTVAMRKGNAGKQVVTVLSNKGSAGASYAQTIGNTGFAANAQVVEVLTCATVTADGSGAVAVPMASGLPRVYYPKVALAGSKICGL</sequence>
<dbReference type="SUPFAM" id="SSF51445">
    <property type="entry name" value="(Trans)glycosidases"/>
    <property type="match status" value="1"/>
</dbReference>
<keyword evidence="8 15" id="KW-0106">Calcium</keyword>
<dbReference type="Pfam" id="PF00128">
    <property type="entry name" value="Alpha-amylase"/>
    <property type="match status" value="1"/>
</dbReference>
<dbReference type="AlphaFoldDB" id="A0A4U0WID5"/>
<feature type="chain" id="PRO_5020813443" description="alpha-amylase" evidence="18">
    <location>
        <begin position="19"/>
        <end position="501"/>
    </location>
</feature>
<feature type="site" description="Transition state stabilizer" evidence="14">
    <location>
        <position position="318"/>
    </location>
</feature>
<evidence type="ECO:0000313" key="21">
    <source>
        <dbReference type="Proteomes" id="UP000308768"/>
    </source>
</evidence>
<feature type="domain" description="Glycosyl hydrolase family 13 catalytic" evidence="19">
    <location>
        <begin position="31"/>
        <end position="393"/>
    </location>
</feature>
<feature type="disulfide bond" evidence="16">
    <location>
        <begin position="172"/>
        <end position="185"/>
    </location>
</feature>
<dbReference type="GO" id="GO:0016052">
    <property type="term" value="P:carbohydrate catabolic process"/>
    <property type="evidence" value="ECO:0007669"/>
    <property type="project" value="InterPro"/>
</dbReference>
<organism evidence="20 21">
    <name type="scientific">Cryomyces minteri</name>
    <dbReference type="NCBI Taxonomy" id="331657"/>
    <lineage>
        <taxon>Eukaryota</taxon>
        <taxon>Fungi</taxon>
        <taxon>Dikarya</taxon>
        <taxon>Ascomycota</taxon>
        <taxon>Pezizomycotina</taxon>
        <taxon>Dothideomycetes</taxon>
        <taxon>Dothideomycetes incertae sedis</taxon>
        <taxon>Cryomyces</taxon>
    </lineage>
</organism>
<dbReference type="PIRSF" id="PIRSF001024">
    <property type="entry name" value="Alph-amyl_fung"/>
    <property type="match status" value="1"/>
</dbReference>
<evidence type="ECO:0000256" key="12">
    <source>
        <dbReference type="ARBA" id="ARBA00023295"/>
    </source>
</evidence>
<feature type="binding site" evidence="17">
    <location>
        <position position="368"/>
    </location>
    <ligand>
        <name>substrate</name>
    </ligand>
</feature>
<dbReference type="Gene3D" id="3.20.20.80">
    <property type="entry name" value="Glycosidases"/>
    <property type="match status" value="1"/>
</dbReference>
<proteinExistence type="inferred from homology"/>
<comment type="caution">
    <text evidence="20">The sequence shown here is derived from an EMBL/GenBank/DDBJ whole genome shotgun (WGS) entry which is preliminary data.</text>
</comment>
<feature type="binding site" evidence="15">
    <location>
        <position position="143"/>
    </location>
    <ligand>
        <name>Ca(2+)</name>
        <dbReference type="ChEBI" id="CHEBI:29108"/>
        <label>1</label>
    </ligand>
</feature>
<evidence type="ECO:0000256" key="2">
    <source>
        <dbReference type="ARBA" id="ARBA00001913"/>
    </source>
</evidence>
<feature type="binding site" evidence="15">
    <location>
        <position position="227"/>
    </location>
    <ligand>
        <name>Ca(2+)</name>
        <dbReference type="ChEBI" id="CHEBI:29108"/>
        <label>2</label>
    </ligand>
</feature>
<evidence type="ECO:0000256" key="11">
    <source>
        <dbReference type="ARBA" id="ARBA00023277"/>
    </source>
</evidence>
<feature type="disulfide bond" evidence="16">
    <location>
        <begin position="48"/>
        <end position="56"/>
    </location>
</feature>
<feature type="binding site" evidence="15">
    <location>
        <position position="183"/>
    </location>
    <ligand>
        <name>Ca(2+)</name>
        <dbReference type="ChEBI" id="CHEBI:29108"/>
        <label>1</label>
    </ligand>
</feature>
<feature type="disulfide bond" evidence="16">
    <location>
        <begin position="261"/>
        <end position="304"/>
    </location>
</feature>
<dbReference type="STRING" id="331657.A0A4U0WID5"/>
<name>A0A4U0WID5_9PEZI</name>
<keyword evidence="5 15" id="KW-0479">Metal-binding</keyword>
<accession>A0A4U0WID5</accession>
<dbReference type="GO" id="GO:0004556">
    <property type="term" value="F:alpha-amylase activity"/>
    <property type="evidence" value="ECO:0007669"/>
    <property type="project" value="UniProtKB-EC"/>
</dbReference>
<evidence type="ECO:0000313" key="20">
    <source>
        <dbReference type="EMBL" id="TKA61936.1"/>
    </source>
</evidence>
<dbReference type="SUPFAM" id="SSF51011">
    <property type="entry name" value="Glycosyl hydrolase domain"/>
    <property type="match status" value="1"/>
</dbReference>
<dbReference type="GO" id="GO:0005509">
    <property type="term" value="F:calcium ion binding"/>
    <property type="evidence" value="ECO:0007669"/>
    <property type="project" value="InterPro"/>
</dbReference>
<dbReference type="FunFam" id="3.20.20.80:FF:000120">
    <property type="entry name" value="Alpha-amylase A"/>
    <property type="match status" value="1"/>
</dbReference>
<keyword evidence="11" id="KW-0119">Carbohydrate metabolism</keyword>
<comment type="cofactor">
    <cofactor evidence="2">
        <name>Ca(2+)</name>
        <dbReference type="ChEBI" id="CHEBI:29108"/>
    </cofactor>
</comment>
<dbReference type="EC" id="3.2.1.1" evidence="4"/>
<evidence type="ECO:0000256" key="16">
    <source>
        <dbReference type="PIRSR" id="PIRSR001024-4"/>
    </source>
</evidence>
<evidence type="ECO:0000256" key="10">
    <source>
        <dbReference type="ARBA" id="ARBA00023180"/>
    </source>
</evidence>
<keyword evidence="7" id="KW-0378">Hydrolase</keyword>
<comment type="similarity">
    <text evidence="3">Belongs to the glycosyl hydrolase 13 family.</text>
</comment>
<feature type="signal peptide" evidence="18">
    <location>
        <begin position="1"/>
        <end position="18"/>
    </location>
</feature>
<evidence type="ECO:0000256" key="6">
    <source>
        <dbReference type="ARBA" id="ARBA00022729"/>
    </source>
</evidence>
<evidence type="ECO:0000256" key="18">
    <source>
        <dbReference type="SAM" id="SignalP"/>
    </source>
</evidence>
<dbReference type="InterPro" id="IPR017853">
    <property type="entry name" value="GH"/>
</dbReference>
<evidence type="ECO:0000256" key="13">
    <source>
        <dbReference type="PIRSR" id="PIRSR001024-1"/>
    </source>
</evidence>
<keyword evidence="10" id="KW-0325">Glycoprotein</keyword>
<dbReference type="InterPro" id="IPR006047">
    <property type="entry name" value="GH13_cat_dom"/>
</dbReference>
<feature type="binding site" evidence="15">
    <location>
        <position position="251"/>
    </location>
    <ligand>
        <name>Ca(2+)</name>
        <dbReference type="ChEBI" id="CHEBI:29108"/>
        <label>2</label>
    </ligand>
</feature>
<dbReference type="Proteomes" id="UP000308768">
    <property type="component" value="Unassembled WGS sequence"/>
</dbReference>
<comment type="catalytic activity">
    <reaction evidence="1">
        <text>Endohydrolysis of (1-&gt;4)-alpha-D-glucosidic linkages in polysaccharides containing three or more (1-&gt;4)-alpha-linked D-glucose units.</text>
        <dbReference type="EC" id="3.2.1.1"/>
    </reaction>
</comment>
<evidence type="ECO:0000256" key="9">
    <source>
        <dbReference type="ARBA" id="ARBA00023157"/>
    </source>
</evidence>
<dbReference type="SMART" id="SM00642">
    <property type="entry name" value="Aamy"/>
    <property type="match status" value="1"/>
</dbReference>
<evidence type="ECO:0000256" key="5">
    <source>
        <dbReference type="ARBA" id="ARBA00022723"/>
    </source>
</evidence>
<evidence type="ECO:0000256" key="14">
    <source>
        <dbReference type="PIRSR" id="PIRSR001024-2"/>
    </source>
</evidence>